<comment type="caution">
    <text evidence="2">The sequence shown here is derived from an EMBL/GenBank/DDBJ whole genome shotgun (WGS) entry which is preliminary data.</text>
</comment>
<proteinExistence type="predicted"/>
<evidence type="ECO:0000256" key="1">
    <source>
        <dbReference type="SAM" id="MobiDB-lite"/>
    </source>
</evidence>
<dbReference type="Proteomes" id="UP000275408">
    <property type="component" value="Unassembled WGS sequence"/>
</dbReference>
<protein>
    <submittedName>
        <fullName evidence="2">Uncharacterized protein</fullName>
    </submittedName>
</protein>
<evidence type="ECO:0000313" key="3">
    <source>
        <dbReference type="Proteomes" id="UP000275408"/>
    </source>
</evidence>
<evidence type="ECO:0000313" key="2">
    <source>
        <dbReference type="EMBL" id="RMX57853.1"/>
    </source>
</evidence>
<organism evidence="2 3">
    <name type="scientific">Pocillopora damicornis</name>
    <name type="common">Cauliflower coral</name>
    <name type="synonym">Millepora damicornis</name>
    <dbReference type="NCBI Taxonomy" id="46731"/>
    <lineage>
        <taxon>Eukaryota</taxon>
        <taxon>Metazoa</taxon>
        <taxon>Cnidaria</taxon>
        <taxon>Anthozoa</taxon>
        <taxon>Hexacorallia</taxon>
        <taxon>Scleractinia</taxon>
        <taxon>Astrocoeniina</taxon>
        <taxon>Pocilloporidae</taxon>
        <taxon>Pocillopora</taxon>
    </lineage>
</organism>
<dbReference type="AlphaFoldDB" id="A0A3M6UVX0"/>
<name>A0A3M6UVX0_POCDA</name>
<gene>
    <name evidence="2" type="ORF">pdam_00023226</name>
</gene>
<dbReference type="EMBL" id="RCHS01000589">
    <property type="protein sequence ID" value="RMX57853.1"/>
    <property type="molecule type" value="Genomic_DNA"/>
</dbReference>
<sequence length="108" mass="12015">MNGGKASLPADTPASLYVNLGTQPDQQHTSLYQNIDAIPKETSSKNEEYVERTKAACPNPTEKRNRAVYPKVKKAENTPRLEDQLVPLNHQLYANLVASGELQVTYFV</sequence>
<reference evidence="2 3" key="1">
    <citation type="journal article" date="2018" name="Sci. Rep.">
        <title>Comparative analysis of the Pocillopora damicornis genome highlights role of immune system in coral evolution.</title>
        <authorList>
            <person name="Cunning R."/>
            <person name="Bay R.A."/>
            <person name="Gillette P."/>
            <person name="Baker A.C."/>
            <person name="Traylor-Knowles N."/>
        </authorList>
    </citation>
    <scope>NUCLEOTIDE SEQUENCE [LARGE SCALE GENOMIC DNA]</scope>
    <source>
        <strain evidence="2">RSMAS</strain>
        <tissue evidence="2">Whole animal</tissue>
    </source>
</reference>
<keyword evidence="3" id="KW-1185">Reference proteome</keyword>
<feature type="region of interest" description="Disordered" evidence="1">
    <location>
        <begin position="1"/>
        <end position="20"/>
    </location>
</feature>
<accession>A0A3M6UVX0</accession>